<proteinExistence type="predicted"/>
<reference evidence="1" key="1">
    <citation type="submission" date="2014-09" db="EMBL/GenBank/DDBJ databases">
        <authorList>
            <person name="Magalhaes I.L.F."/>
            <person name="Oliveira U."/>
            <person name="Santos F.R."/>
            <person name="Vidigal T.H.D.A."/>
            <person name="Brescovit A.D."/>
            <person name="Santos A.J."/>
        </authorList>
    </citation>
    <scope>NUCLEOTIDE SEQUENCE</scope>
    <source>
        <tissue evidence="1">Shoot tissue taken approximately 20 cm above the soil surface</tissue>
    </source>
</reference>
<evidence type="ECO:0000313" key="1">
    <source>
        <dbReference type="EMBL" id="JAD36692.1"/>
    </source>
</evidence>
<name>A0A0A8ZPC9_ARUDO</name>
<dbReference type="AlphaFoldDB" id="A0A0A8ZPC9"/>
<reference evidence="1" key="2">
    <citation type="journal article" date="2015" name="Data Brief">
        <title>Shoot transcriptome of the giant reed, Arundo donax.</title>
        <authorList>
            <person name="Barrero R.A."/>
            <person name="Guerrero F.D."/>
            <person name="Moolhuijzen P."/>
            <person name="Goolsby J.A."/>
            <person name="Tidwell J."/>
            <person name="Bellgard S.E."/>
            <person name="Bellgard M.I."/>
        </authorList>
    </citation>
    <scope>NUCLEOTIDE SEQUENCE</scope>
    <source>
        <tissue evidence="1">Shoot tissue taken approximately 20 cm above the soil surface</tissue>
    </source>
</reference>
<protein>
    <submittedName>
        <fullName evidence="1">Uncharacterized protein</fullName>
    </submittedName>
</protein>
<sequence length="42" mass="5129">MMMRANIRRGRAMTRIRIRSCLSRIARVERHILWESEFPTRA</sequence>
<dbReference type="EMBL" id="GBRH01261203">
    <property type="protein sequence ID" value="JAD36692.1"/>
    <property type="molecule type" value="Transcribed_RNA"/>
</dbReference>
<organism evidence="1">
    <name type="scientific">Arundo donax</name>
    <name type="common">Giant reed</name>
    <name type="synonym">Donax arundinaceus</name>
    <dbReference type="NCBI Taxonomy" id="35708"/>
    <lineage>
        <taxon>Eukaryota</taxon>
        <taxon>Viridiplantae</taxon>
        <taxon>Streptophyta</taxon>
        <taxon>Embryophyta</taxon>
        <taxon>Tracheophyta</taxon>
        <taxon>Spermatophyta</taxon>
        <taxon>Magnoliopsida</taxon>
        <taxon>Liliopsida</taxon>
        <taxon>Poales</taxon>
        <taxon>Poaceae</taxon>
        <taxon>PACMAD clade</taxon>
        <taxon>Arundinoideae</taxon>
        <taxon>Arundineae</taxon>
        <taxon>Arundo</taxon>
    </lineage>
</organism>
<accession>A0A0A8ZPC9</accession>